<evidence type="ECO:0008006" key="3">
    <source>
        <dbReference type="Google" id="ProtNLM"/>
    </source>
</evidence>
<name>A0ABN8SXR3_9CNID</name>
<dbReference type="Pfam" id="PF04665">
    <property type="entry name" value="Pox_A32"/>
    <property type="match status" value="1"/>
</dbReference>
<gene>
    <name evidence="1" type="ORF">PEVE_00032403</name>
</gene>
<dbReference type="InterPro" id="IPR006758">
    <property type="entry name" value="A32L"/>
</dbReference>
<sequence length="247" mass="28607">LPSPNLSQSIKPKQSKTVKVQTSQCLETQPYPEFKFHHTFSMLVVGPTQCGKTYFVQQVLTKNCIKYPSEKSTQIYWFYNQWQPRYDALKRALKKRIQFTQGLPDLSEDLNEINPEYNNILVFDDLMSQAIDSPVLSQLFTQGRHHNASVILLLQNMFPKGKYNTDISRNAQYVVLFRSPSDRKQIDIIAERTFAKDRKNFMSAYAKETAKPYGYILIDNQPKTTSEKQVVSEVFGKCKSYPHISTQ</sequence>
<evidence type="ECO:0000313" key="1">
    <source>
        <dbReference type="EMBL" id="CAH3196340.1"/>
    </source>
</evidence>
<dbReference type="Gene3D" id="3.40.50.300">
    <property type="entry name" value="P-loop containing nucleotide triphosphate hydrolases"/>
    <property type="match status" value="1"/>
</dbReference>
<dbReference type="EMBL" id="CALNXI010004716">
    <property type="protein sequence ID" value="CAH3196340.1"/>
    <property type="molecule type" value="Genomic_DNA"/>
</dbReference>
<dbReference type="SUPFAM" id="SSF52540">
    <property type="entry name" value="P-loop containing nucleoside triphosphate hydrolases"/>
    <property type="match status" value="1"/>
</dbReference>
<protein>
    <recommendedName>
        <fullName evidence="3">AAA+ ATPase domain-containing protein</fullName>
    </recommendedName>
</protein>
<organism evidence="1 2">
    <name type="scientific">Porites evermanni</name>
    <dbReference type="NCBI Taxonomy" id="104178"/>
    <lineage>
        <taxon>Eukaryota</taxon>
        <taxon>Metazoa</taxon>
        <taxon>Cnidaria</taxon>
        <taxon>Anthozoa</taxon>
        <taxon>Hexacorallia</taxon>
        <taxon>Scleractinia</taxon>
        <taxon>Fungiina</taxon>
        <taxon>Poritidae</taxon>
        <taxon>Porites</taxon>
    </lineage>
</organism>
<keyword evidence="2" id="KW-1185">Reference proteome</keyword>
<reference evidence="1 2" key="1">
    <citation type="submission" date="2022-05" db="EMBL/GenBank/DDBJ databases">
        <authorList>
            <consortium name="Genoscope - CEA"/>
            <person name="William W."/>
        </authorList>
    </citation>
    <scope>NUCLEOTIDE SEQUENCE [LARGE SCALE GENOMIC DNA]</scope>
</reference>
<feature type="non-terminal residue" evidence="1">
    <location>
        <position position="247"/>
    </location>
</feature>
<dbReference type="InterPro" id="IPR027417">
    <property type="entry name" value="P-loop_NTPase"/>
</dbReference>
<proteinExistence type="predicted"/>
<accession>A0ABN8SXR3</accession>
<evidence type="ECO:0000313" key="2">
    <source>
        <dbReference type="Proteomes" id="UP001159427"/>
    </source>
</evidence>
<feature type="non-terminal residue" evidence="1">
    <location>
        <position position="1"/>
    </location>
</feature>
<dbReference type="Proteomes" id="UP001159427">
    <property type="component" value="Unassembled WGS sequence"/>
</dbReference>
<comment type="caution">
    <text evidence="1">The sequence shown here is derived from an EMBL/GenBank/DDBJ whole genome shotgun (WGS) entry which is preliminary data.</text>
</comment>